<reference evidence="2" key="2">
    <citation type="journal article" date="2022" name="Elife">
        <title>Obligate sexual reproduction of a homothallic fungus closely related to the Cryptococcus pathogenic species complex.</title>
        <authorList>
            <person name="Passer A.R."/>
            <person name="Clancey S.A."/>
            <person name="Shea T."/>
            <person name="David-Palma M."/>
            <person name="Averette A.F."/>
            <person name="Boekhout T."/>
            <person name="Porcel B.M."/>
            <person name="Nowrousian M."/>
            <person name="Cuomo C.A."/>
            <person name="Sun S."/>
            <person name="Heitman J."/>
            <person name="Coelho M.A."/>
        </authorList>
    </citation>
    <scope>NUCLEOTIDE SEQUENCE</scope>
    <source>
        <strain evidence="2">CBS 7841</strain>
    </source>
</reference>
<accession>A0A1E3IIX7</accession>
<feature type="compositionally biased region" description="Polar residues" evidence="1">
    <location>
        <begin position="1"/>
        <end position="21"/>
    </location>
</feature>
<reference evidence="2" key="3">
    <citation type="submission" date="2024-01" db="EMBL/GenBank/DDBJ databases">
        <authorList>
            <person name="Coelho M.A."/>
            <person name="David-Palma M."/>
            <person name="Shea T."/>
            <person name="Sun S."/>
            <person name="Cuomo C.A."/>
            <person name="Heitman J."/>
        </authorList>
    </citation>
    <scope>NUCLEOTIDE SEQUENCE</scope>
    <source>
        <strain evidence="2">CBS 7841</strain>
    </source>
</reference>
<protein>
    <submittedName>
        <fullName evidence="2">Uncharacterized protein</fullName>
    </submittedName>
</protein>
<evidence type="ECO:0000256" key="1">
    <source>
        <dbReference type="SAM" id="MobiDB-lite"/>
    </source>
</evidence>
<dbReference type="KEGG" id="cdep:91090661"/>
<name>A0A1E3IIX7_9TREE</name>
<proteinExistence type="predicted"/>
<dbReference type="AlphaFoldDB" id="A0A1E3IIX7"/>
<sequence>MPRSATSTNLNPSALPTNNPSHHGRPVGSDNWSLPGVSDNPEDGQERFDFSSLSPDQLDRAISNYRRLNKSRAISRQHFCEIVENTKQIEENGQSSQAEKAPSMDYRNFCREAKRILGIMEPELNGSSISNMSLLSKGATDLRSLAERGWREGLSANPHDDTTLYVKNFQNRANDLCMSLAEEDVAIWSNQDIIAIASARPKNPEE</sequence>
<reference evidence="2" key="1">
    <citation type="submission" date="2016-06" db="EMBL/GenBank/DDBJ databases">
        <authorList>
            <person name="Cuomo C."/>
            <person name="Litvintseva A."/>
            <person name="Heitman J."/>
            <person name="Chen Y."/>
            <person name="Sun S."/>
            <person name="Springer D."/>
            <person name="Dromer F."/>
            <person name="Young S."/>
            <person name="Zeng Q."/>
            <person name="Chapman S."/>
            <person name="Gujja S."/>
            <person name="Saif S."/>
            <person name="Birren B."/>
        </authorList>
    </citation>
    <scope>NUCLEOTIDE SEQUENCE</scope>
    <source>
        <strain evidence="2">CBS 7841</strain>
    </source>
</reference>
<dbReference type="VEuPathDB" id="FungiDB:L203_02546"/>
<feature type="region of interest" description="Disordered" evidence="1">
    <location>
        <begin position="1"/>
        <end position="54"/>
    </location>
</feature>
<dbReference type="Proteomes" id="UP000094043">
    <property type="component" value="Chromosome 8"/>
</dbReference>
<evidence type="ECO:0000313" key="2">
    <source>
        <dbReference type="EMBL" id="WVN91196.1"/>
    </source>
</evidence>
<keyword evidence="3" id="KW-1185">Reference proteome</keyword>
<dbReference type="EMBL" id="CP143791">
    <property type="protein sequence ID" value="WVN91196.1"/>
    <property type="molecule type" value="Genomic_DNA"/>
</dbReference>
<organism evidence="2 3">
    <name type="scientific">Cryptococcus depauperatus CBS 7841</name>
    <dbReference type="NCBI Taxonomy" id="1295531"/>
    <lineage>
        <taxon>Eukaryota</taxon>
        <taxon>Fungi</taxon>
        <taxon>Dikarya</taxon>
        <taxon>Basidiomycota</taxon>
        <taxon>Agaricomycotina</taxon>
        <taxon>Tremellomycetes</taxon>
        <taxon>Tremellales</taxon>
        <taxon>Cryptococcaceae</taxon>
        <taxon>Cryptococcus</taxon>
    </lineage>
</organism>
<evidence type="ECO:0000313" key="3">
    <source>
        <dbReference type="Proteomes" id="UP000094043"/>
    </source>
</evidence>
<dbReference type="GeneID" id="91090661"/>
<dbReference type="RefSeq" id="XP_066071896.1">
    <property type="nucleotide sequence ID" value="XM_066215799.1"/>
</dbReference>
<gene>
    <name evidence="2" type="ORF">L203_106453</name>
</gene>